<dbReference type="PANTHER" id="PTHR43138">
    <property type="entry name" value="ACETYLTRANSFERASE, GNAT FAMILY"/>
    <property type="match status" value="1"/>
</dbReference>
<dbReference type="InterPro" id="IPR000182">
    <property type="entry name" value="GNAT_dom"/>
</dbReference>
<evidence type="ECO:0000259" key="1">
    <source>
        <dbReference type="PROSITE" id="PS51186"/>
    </source>
</evidence>
<protein>
    <submittedName>
        <fullName evidence="2">N-acetyltransferase</fullName>
    </submittedName>
</protein>
<proteinExistence type="predicted"/>
<dbReference type="InterPro" id="IPR016181">
    <property type="entry name" value="Acyl_CoA_acyltransferase"/>
</dbReference>
<dbReference type="GO" id="GO:0016747">
    <property type="term" value="F:acyltransferase activity, transferring groups other than amino-acyl groups"/>
    <property type="evidence" value="ECO:0007669"/>
    <property type="project" value="InterPro"/>
</dbReference>
<organism evidence="2 3">
    <name type="scientific">Alteromonas halophila</name>
    <dbReference type="NCBI Taxonomy" id="516698"/>
    <lineage>
        <taxon>Bacteria</taxon>
        <taxon>Pseudomonadati</taxon>
        <taxon>Pseudomonadota</taxon>
        <taxon>Gammaproteobacteria</taxon>
        <taxon>Alteromonadales</taxon>
        <taxon>Alteromonadaceae</taxon>
        <taxon>Alteromonas/Salinimonas group</taxon>
        <taxon>Alteromonas</taxon>
    </lineage>
</organism>
<dbReference type="PROSITE" id="PS51186">
    <property type="entry name" value="GNAT"/>
    <property type="match status" value="1"/>
</dbReference>
<dbReference type="RefSeq" id="WP_189403485.1">
    <property type="nucleotide sequence ID" value="NZ_BMXP01000001.1"/>
</dbReference>
<reference evidence="2" key="1">
    <citation type="journal article" date="2014" name="Int. J. Syst. Evol. Microbiol.">
        <title>Complete genome sequence of Corynebacterium casei LMG S-19264T (=DSM 44701T), isolated from a smear-ripened cheese.</title>
        <authorList>
            <consortium name="US DOE Joint Genome Institute (JGI-PGF)"/>
            <person name="Walter F."/>
            <person name="Albersmeier A."/>
            <person name="Kalinowski J."/>
            <person name="Ruckert C."/>
        </authorList>
    </citation>
    <scope>NUCLEOTIDE SEQUENCE</scope>
    <source>
        <strain evidence="2">KCTC 22164</strain>
    </source>
</reference>
<dbReference type="Pfam" id="PF00583">
    <property type="entry name" value="Acetyltransf_1"/>
    <property type="match status" value="1"/>
</dbReference>
<dbReference type="SUPFAM" id="SSF55729">
    <property type="entry name" value="Acyl-CoA N-acyltransferases (Nat)"/>
    <property type="match status" value="1"/>
</dbReference>
<comment type="caution">
    <text evidence="2">The sequence shown here is derived from an EMBL/GenBank/DDBJ whole genome shotgun (WGS) entry which is preliminary data.</text>
</comment>
<name>A0A918JDA3_9ALTE</name>
<evidence type="ECO:0000313" key="3">
    <source>
        <dbReference type="Proteomes" id="UP000631300"/>
    </source>
</evidence>
<dbReference type="CDD" id="cd04301">
    <property type="entry name" value="NAT_SF"/>
    <property type="match status" value="1"/>
</dbReference>
<dbReference type="EMBL" id="BMXP01000001">
    <property type="protein sequence ID" value="GGW75578.1"/>
    <property type="molecule type" value="Genomic_DNA"/>
</dbReference>
<sequence>MNNVHIREASEQDWPAIWPIFKHIAREGKTYAFSSDISMEEAKQQWLLSPRLTFVAESDGVIVGTYYLKTNFAGPGSHVCNCGYMVSAQARGQGIATELCKHSQRVACELGYRAMQFNYVASTNTGAIALWKKLGYDIVGTLPQAFYHPQSGYIDAFVMYKWLSSPAAR</sequence>
<dbReference type="Proteomes" id="UP000631300">
    <property type="component" value="Unassembled WGS sequence"/>
</dbReference>
<dbReference type="InterPro" id="IPR052742">
    <property type="entry name" value="Mito_N-acetyltransferase"/>
</dbReference>
<dbReference type="AlphaFoldDB" id="A0A918JDA3"/>
<dbReference type="Gene3D" id="3.40.630.30">
    <property type="match status" value="1"/>
</dbReference>
<gene>
    <name evidence="2" type="ORF">GCM10007391_04860</name>
</gene>
<feature type="domain" description="N-acetyltransferase" evidence="1">
    <location>
        <begin position="4"/>
        <end position="164"/>
    </location>
</feature>
<dbReference type="PANTHER" id="PTHR43138:SF1">
    <property type="entry name" value="N-ACETYLTRANSFERASE ACA1"/>
    <property type="match status" value="1"/>
</dbReference>
<reference evidence="2" key="2">
    <citation type="submission" date="2020-09" db="EMBL/GenBank/DDBJ databases">
        <authorList>
            <person name="Sun Q."/>
            <person name="Kim S."/>
        </authorList>
    </citation>
    <scope>NUCLEOTIDE SEQUENCE</scope>
    <source>
        <strain evidence="2">KCTC 22164</strain>
    </source>
</reference>
<accession>A0A918JDA3</accession>
<keyword evidence="3" id="KW-1185">Reference proteome</keyword>
<evidence type="ECO:0000313" key="2">
    <source>
        <dbReference type="EMBL" id="GGW75578.1"/>
    </source>
</evidence>